<reference evidence="1 2" key="1">
    <citation type="journal article" date="2014" name="PLoS Genet.">
        <title>Phylogenetically driven sequencing of extremely halophilic archaea reveals strategies for static and dynamic osmo-response.</title>
        <authorList>
            <person name="Becker E.A."/>
            <person name="Seitzer P.M."/>
            <person name="Tritt A."/>
            <person name="Larsen D."/>
            <person name="Krusor M."/>
            <person name="Yao A.I."/>
            <person name="Wu D."/>
            <person name="Madern D."/>
            <person name="Eisen J.A."/>
            <person name="Darling A.E."/>
            <person name="Facciotti M.T."/>
        </authorList>
    </citation>
    <scope>NUCLEOTIDE SEQUENCE [LARGE SCALE GENOMIC DNA]</scope>
    <source>
        <strain evidence="1 2">DSM 19288</strain>
    </source>
</reference>
<name>M0DUM5_9EURY</name>
<evidence type="ECO:0000313" key="1">
    <source>
        <dbReference type="EMBL" id="ELZ39225.1"/>
    </source>
</evidence>
<keyword evidence="2" id="KW-1185">Reference proteome</keyword>
<gene>
    <name evidence="1" type="ORF">C463_17438</name>
</gene>
<protein>
    <submittedName>
        <fullName evidence="1">Uncharacterized protein</fullName>
    </submittedName>
</protein>
<dbReference type="PATRIC" id="fig|1227465.4.peg.3369"/>
<dbReference type="EMBL" id="AOJK01000081">
    <property type="protein sequence ID" value="ELZ39225.1"/>
    <property type="molecule type" value="Genomic_DNA"/>
</dbReference>
<dbReference type="Proteomes" id="UP000011586">
    <property type="component" value="Unassembled WGS sequence"/>
</dbReference>
<proteinExistence type="predicted"/>
<organism evidence="1 2">
    <name type="scientific">Halorubrum californiense DSM 19288</name>
    <dbReference type="NCBI Taxonomy" id="1227465"/>
    <lineage>
        <taxon>Archaea</taxon>
        <taxon>Methanobacteriati</taxon>
        <taxon>Methanobacteriota</taxon>
        <taxon>Stenosarchaea group</taxon>
        <taxon>Halobacteria</taxon>
        <taxon>Halobacteriales</taxon>
        <taxon>Haloferacaceae</taxon>
        <taxon>Halorubrum</taxon>
    </lineage>
</organism>
<comment type="caution">
    <text evidence="1">The sequence shown here is derived from an EMBL/GenBank/DDBJ whole genome shotgun (WGS) entry which is preliminary data.</text>
</comment>
<dbReference type="RefSeq" id="WP_008446258.1">
    <property type="nucleotide sequence ID" value="NZ_AOJK01000081.1"/>
</dbReference>
<evidence type="ECO:0000313" key="2">
    <source>
        <dbReference type="Proteomes" id="UP000011586"/>
    </source>
</evidence>
<dbReference type="STRING" id="1227465.C463_17438"/>
<accession>M0DUM5</accession>
<sequence>MASITQACLADGSTAENLRSRLDRLATGLGGPAGWTLAHPGYDPFAREADTDESWSQYLRSYELSVLAAVQPLFTAFTDEVVYALLTAAATASIRAPMGESDRLVDDQQFTVPTVVFVDAIAQLTTGTRLYQDLFDAGLSLPHLASVFEESVGTGGAGVDQAGETLADAYSATMANTDVSHADEILTHTTATYRRSSVPSFILVEEPATETVRLHALTEGLPLSHLAMTLLRVTYLQSLYVGRPRFQDETYSSLLRALIANAPGLPDEPVAYLRRLTYLTTRTADQLSRETFPQNVRAQYATRNSSATRWLRLRSELETDRSVDTDATTLTYESGMPLTYFLPAAAATYFEDRLLAEAIETYTAYARYALTHETSETFGALIHIFSQFEATTPATPRLGPLYRAMAAWASDQADPDGATARVFGTALARLFVFPSTESTAWSRRLYAEYRERATNADDDSPLRPLIATGLARIVRADTQTSEASIDDAIGSFLRLIVTAETDLSQSIASIGLGVADAVEIVCDRNPEAPNTRRKQLQALRDGLLETAKQSDLGLPASVWVNIAAVSAASVAQRGMPPAFADEYTTFRRLAVAIIENTSTEWGAFYEQFTSTLVRDCAPSTVTAWAEVELSILTTSQTDVGTPSAVTQPSRLARFVSHLLQSLATAHAYETAASVADQLRDRAISHLSWGELTPILQRPLKTRVSQETLADDPDGWRQFTREAFTGDASLTQSRRVFISVYGSLLAWLIETGHTGPNGGTIVDDMREVVNTTTLPAEALMGAFGFATAVVARDGDRADSATVTWVSWLQQTVGDIAATRANTAALIHEYGLQLITHHALFDEPSAATASLTDLLAVFSTEYGTATTTRLPALLGAGMVDIGRYAVQFDEGDLSEWMDCVYDTAEQHARAAPDQGPFLASTLTAFVQQMLQRRRQTSGALVDALTLATAYANQTASRSQLDDLPAALWVYTTAQVDRDYDGIERTRLLRTLRHTAPAHVDSHSWNAFAAKIERYESRAVGDTTGAIEMLGPVIDETETTRLPTS</sequence>
<dbReference type="AlphaFoldDB" id="M0DUM5"/>